<protein>
    <submittedName>
        <fullName evidence="1">Uncharacterized protein</fullName>
    </submittedName>
</protein>
<organism evidence="1 2">
    <name type="scientific">Pistacia integerrima</name>
    <dbReference type="NCBI Taxonomy" id="434235"/>
    <lineage>
        <taxon>Eukaryota</taxon>
        <taxon>Viridiplantae</taxon>
        <taxon>Streptophyta</taxon>
        <taxon>Embryophyta</taxon>
        <taxon>Tracheophyta</taxon>
        <taxon>Spermatophyta</taxon>
        <taxon>Magnoliopsida</taxon>
        <taxon>eudicotyledons</taxon>
        <taxon>Gunneridae</taxon>
        <taxon>Pentapetalae</taxon>
        <taxon>rosids</taxon>
        <taxon>malvids</taxon>
        <taxon>Sapindales</taxon>
        <taxon>Anacardiaceae</taxon>
        <taxon>Pistacia</taxon>
    </lineage>
</organism>
<reference evidence="2" key="1">
    <citation type="journal article" date="2023" name="G3 (Bethesda)">
        <title>Genome assembly and association tests identify interacting loci associated with vigor, precocity, and sex in interspecific pistachio rootstocks.</title>
        <authorList>
            <person name="Palmer W."/>
            <person name="Jacygrad E."/>
            <person name="Sagayaradj S."/>
            <person name="Cavanaugh K."/>
            <person name="Han R."/>
            <person name="Bertier L."/>
            <person name="Beede B."/>
            <person name="Kafkas S."/>
            <person name="Golino D."/>
            <person name="Preece J."/>
            <person name="Michelmore R."/>
        </authorList>
    </citation>
    <scope>NUCLEOTIDE SEQUENCE [LARGE SCALE GENOMIC DNA]</scope>
</reference>
<dbReference type="Proteomes" id="UP001163603">
    <property type="component" value="Chromosome 5"/>
</dbReference>
<dbReference type="EMBL" id="CM047740">
    <property type="protein sequence ID" value="KAJ0040200.1"/>
    <property type="molecule type" value="Genomic_DNA"/>
</dbReference>
<accession>A0ACC0YQ62</accession>
<sequence>MQNNPEVVTKNPHHPLQAQTEAVLMEISSAKWISELEMDDSAFFNQYQMNPLDYTLDGLDFQSFFSGSYYPESTHNSSGSYIEASHTGVERPAKQLKTNSWNSCTTELTAPKHSPSSSSQIISFDNSVSSSPAINQQAYDVKYPMNPKNESAGSLGNINLSSVISRSSHEAQFRSPTYVQETKKVGSVTRAPLLAQDHVIAERKRREKLNQRFIALSALVPGLKKTDKATVLADAIKYMKQLQERVKSLEEQAAKKTMESTIIVKKSQISSDDETSSSDENFDSQSDQYLPEIEARVSDRDVLIKIHCEQIKGSLVKIISEVEKLNLTVLNSNVFSFGNSTLDITIVAQMDSESDMTIKDLVKNLRLAVLESMM</sequence>
<comment type="caution">
    <text evidence="1">The sequence shown here is derived from an EMBL/GenBank/DDBJ whole genome shotgun (WGS) entry which is preliminary data.</text>
</comment>
<name>A0ACC0YQ62_9ROSI</name>
<keyword evidence="2" id="KW-1185">Reference proteome</keyword>
<gene>
    <name evidence="1" type="ORF">Pint_27803</name>
</gene>
<evidence type="ECO:0000313" key="2">
    <source>
        <dbReference type="Proteomes" id="UP001163603"/>
    </source>
</evidence>
<proteinExistence type="predicted"/>
<evidence type="ECO:0000313" key="1">
    <source>
        <dbReference type="EMBL" id="KAJ0040200.1"/>
    </source>
</evidence>